<dbReference type="CDD" id="cd11041">
    <property type="entry name" value="CYP503A1-like"/>
    <property type="match status" value="1"/>
</dbReference>
<sequence length="466" mass="53412">MEAILQAVFLRPDAAFVTISVLLGTFLVFHFREHAPFPDFELIGKEPGEWSSSAAWSRWESHPIRLLKQGFKRVKQQMTKYTGLDVLHLGSHGEIIQDTIRKHLTQALGGLTEILSKETALVLNEHLPTGTGDWQNTKFIMTSTQLAARLSAMVFLGEHLCHKKEWIDISIAFSIVALHSEASLRAWPVLLRPLVHRFLPQLRYLKGLTNKARNIIEPELAERRRVRVAAKRPQDSLSWLDDVRGDQPFDVVSGQLFLTFAAIHTTSTVLTALMYDLVSNPEYIDLLREEITRVLKEDGGWKKTSLYKMKLMDSCMKESQRLNILGHHMMNRRVEAPVTLSDGTHLRKGVYVTVPTYHMRDPGIFGADPDKFDGHRFLRMREQPGQENKWQFVSTSPQFLSFGHGKHACPGRFFASNEIKISLSHLIMKYDWRFPGQVPVSKEEHRFVPDPETIIAYKIRDSEIEL</sequence>
<comment type="similarity">
    <text evidence="2 9">Belongs to the cytochrome P450 family.</text>
</comment>
<evidence type="ECO:0000256" key="4">
    <source>
        <dbReference type="ARBA" id="ARBA00022723"/>
    </source>
</evidence>
<dbReference type="GO" id="GO:0004497">
    <property type="term" value="F:monooxygenase activity"/>
    <property type="evidence" value="ECO:0007669"/>
    <property type="project" value="UniProtKB-KW"/>
</dbReference>
<evidence type="ECO:0000256" key="3">
    <source>
        <dbReference type="ARBA" id="ARBA00022617"/>
    </source>
</evidence>
<dbReference type="AlphaFoldDB" id="A0A0P7B3V1"/>
<evidence type="ECO:0000256" key="6">
    <source>
        <dbReference type="ARBA" id="ARBA00023004"/>
    </source>
</evidence>
<dbReference type="Proteomes" id="UP000050424">
    <property type="component" value="Unassembled WGS sequence"/>
</dbReference>
<dbReference type="InterPro" id="IPR017972">
    <property type="entry name" value="Cyt_P450_CS"/>
</dbReference>
<keyword evidence="10" id="KW-0472">Membrane</keyword>
<dbReference type="GO" id="GO:0016705">
    <property type="term" value="F:oxidoreductase activity, acting on paired donors, with incorporation or reduction of molecular oxygen"/>
    <property type="evidence" value="ECO:0007669"/>
    <property type="project" value="InterPro"/>
</dbReference>
<dbReference type="PANTHER" id="PTHR46206:SF2">
    <property type="entry name" value="CYTOCHROME P450 MONOOXYGENASE AUSG-RELATED"/>
    <property type="match status" value="1"/>
</dbReference>
<dbReference type="PROSITE" id="PS00086">
    <property type="entry name" value="CYTOCHROME_P450"/>
    <property type="match status" value="1"/>
</dbReference>
<evidence type="ECO:0000256" key="5">
    <source>
        <dbReference type="ARBA" id="ARBA00023002"/>
    </source>
</evidence>
<feature type="transmembrane region" description="Helical" evidence="10">
    <location>
        <begin position="12"/>
        <end position="31"/>
    </location>
</feature>
<comment type="caution">
    <text evidence="11">The sequence shown here is derived from an EMBL/GenBank/DDBJ whole genome shotgun (WGS) entry which is preliminary data.</text>
</comment>
<dbReference type="InterPro" id="IPR036396">
    <property type="entry name" value="Cyt_P450_sf"/>
</dbReference>
<keyword evidence="12" id="KW-1185">Reference proteome</keyword>
<dbReference type="PRINTS" id="PR00465">
    <property type="entry name" value="EP450IV"/>
</dbReference>
<dbReference type="OrthoDB" id="1844152at2759"/>
<evidence type="ECO:0000256" key="1">
    <source>
        <dbReference type="ARBA" id="ARBA00001971"/>
    </source>
</evidence>
<evidence type="ECO:0000313" key="12">
    <source>
        <dbReference type="Proteomes" id="UP000050424"/>
    </source>
</evidence>
<dbReference type="InterPro" id="IPR001128">
    <property type="entry name" value="Cyt_P450"/>
</dbReference>
<keyword evidence="5 9" id="KW-0560">Oxidoreductase</keyword>
<reference evidence="11 12" key="1">
    <citation type="submission" date="2015-09" db="EMBL/GenBank/DDBJ databases">
        <title>Draft genome of a European isolate of the apple canker pathogen Neonectria ditissima.</title>
        <authorList>
            <person name="Gomez-Cortecero A."/>
            <person name="Harrison R.J."/>
            <person name="Armitage A.D."/>
        </authorList>
    </citation>
    <scope>NUCLEOTIDE SEQUENCE [LARGE SCALE GENOMIC DNA]</scope>
    <source>
        <strain evidence="11 12">R09/05</strain>
    </source>
</reference>
<keyword evidence="10" id="KW-0812">Transmembrane</keyword>
<organism evidence="11 12">
    <name type="scientific">Neonectria ditissima</name>
    <dbReference type="NCBI Taxonomy" id="78410"/>
    <lineage>
        <taxon>Eukaryota</taxon>
        <taxon>Fungi</taxon>
        <taxon>Dikarya</taxon>
        <taxon>Ascomycota</taxon>
        <taxon>Pezizomycotina</taxon>
        <taxon>Sordariomycetes</taxon>
        <taxon>Hypocreomycetidae</taxon>
        <taxon>Hypocreales</taxon>
        <taxon>Nectriaceae</taxon>
        <taxon>Neonectria</taxon>
    </lineage>
</organism>
<dbReference type="InterPro" id="IPR002403">
    <property type="entry name" value="Cyt_P450_E_grp-IV"/>
</dbReference>
<dbReference type="STRING" id="78410.A0A0P7B3V1"/>
<gene>
    <name evidence="11" type="ORF">AK830_g11270</name>
</gene>
<accession>A0A0P7B3V1</accession>
<keyword evidence="3 8" id="KW-0349">Heme</keyword>
<feature type="binding site" description="axial binding residue" evidence="8">
    <location>
        <position position="409"/>
    </location>
    <ligand>
        <name>heme</name>
        <dbReference type="ChEBI" id="CHEBI:30413"/>
    </ligand>
    <ligandPart>
        <name>Fe</name>
        <dbReference type="ChEBI" id="CHEBI:18248"/>
    </ligandPart>
</feature>
<dbReference type="GO" id="GO:0005506">
    <property type="term" value="F:iron ion binding"/>
    <property type="evidence" value="ECO:0007669"/>
    <property type="project" value="InterPro"/>
</dbReference>
<dbReference type="EMBL" id="LKCW01000261">
    <property type="protein sequence ID" value="KPM35289.1"/>
    <property type="molecule type" value="Genomic_DNA"/>
</dbReference>
<keyword evidence="10" id="KW-1133">Transmembrane helix</keyword>
<evidence type="ECO:0000256" key="9">
    <source>
        <dbReference type="RuleBase" id="RU000461"/>
    </source>
</evidence>
<comment type="cofactor">
    <cofactor evidence="1 8">
        <name>heme</name>
        <dbReference type="ChEBI" id="CHEBI:30413"/>
    </cofactor>
</comment>
<dbReference type="SUPFAM" id="SSF48264">
    <property type="entry name" value="Cytochrome P450"/>
    <property type="match status" value="1"/>
</dbReference>
<name>A0A0P7B3V1_9HYPO</name>
<evidence type="ECO:0000256" key="10">
    <source>
        <dbReference type="SAM" id="Phobius"/>
    </source>
</evidence>
<keyword evidence="7 9" id="KW-0503">Monooxygenase</keyword>
<evidence type="ECO:0000313" key="11">
    <source>
        <dbReference type="EMBL" id="KPM35289.1"/>
    </source>
</evidence>
<dbReference type="PANTHER" id="PTHR46206">
    <property type="entry name" value="CYTOCHROME P450"/>
    <property type="match status" value="1"/>
</dbReference>
<keyword evidence="6 8" id="KW-0408">Iron</keyword>
<dbReference type="Gene3D" id="1.10.630.10">
    <property type="entry name" value="Cytochrome P450"/>
    <property type="match status" value="1"/>
</dbReference>
<evidence type="ECO:0000256" key="7">
    <source>
        <dbReference type="ARBA" id="ARBA00023033"/>
    </source>
</evidence>
<dbReference type="GO" id="GO:0020037">
    <property type="term" value="F:heme binding"/>
    <property type="evidence" value="ECO:0007669"/>
    <property type="project" value="InterPro"/>
</dbReference>
<proteinExistence type="inferred from homology"/>
<protein>
    <submittedName>
        <fullName evidence="11">Uncharacterized protein</fullName>
    </submittedName>
</protein>
<keyword evidence="4 8" id="KW-0479">Metal-binding</keyword>
<evidence type="ECO:0000256" key="8">
    <source>
        <dbReference type="PIRSR" id="PIRSR602403-1"/>
    </source>
</evidence>
<dbReference type="Pfam" id="PF00067">
    <property type="entry name" value="p450"/>
    <property type="match status" value="1"/>
</dbReference>
<evidence type="ECO:0000256" key="2">
    <source>
        <dbReference type="ARBA" id="ARBA00010617"/>
    </source>
</evidence>